<sequence>MACTESTKLDNVTNGNYQNNEFYLFCPRVTNRPFCDGLYDLNVLPINQKATDTNLIKVCTVGINPRSRFQLFEGSERRKTKTCSDNYFSNSLRSVNVSVKVSYIRKVAHFKIAQTRPKLGKIHSHSNPAGGHVQEHAGHHHQSRRMLNTRQILSQEEASAARARYRLWDERLRPGRAPTPAAAQDKDSQDNSG</sequence>
<evidence type="ECO:0000313" key="3">
    <source>
        <dbReference type="Proteomes" id="UP000007266"/>
    </source>
</evidence>
<dbReference type="HOGENOM" id="CLU_1410505_0_0_1"/>
<reference evidence="2 3" key="1">
    <citation type="journal article" date="2008" name="Nature">
        <title>The genome of the model beetle and pest Tribolium castaneum.</title>
        <authorList>
            <consortium name="Tribolium Genome Sequencing Consortium"/>
            <person name="Richards S."/>
            <person name="Gibbs R.A."/>
            <person name="Weinstock G.M."/>
            <person name="Brown S.J."/>
            <person name="Denell R."/>
            <person name="Beeman R.W."/>
            <person name="Gibbs R."/>
            <person name="Beeman R.W."/>
            <person name="Brown S.J."/>
            <person name="Bucher G."/>
            <person name="Friedrich M."/>
            <person name="Grimmelikhuijzen C.J."/>
            <person name="Klingler M."/>
            <person name="Lorenzen M."/>
            <person name="Richards S."/>
            <person name="Roth S."/>
            <person name="Schroder R."/>
            <person name="Tautz D."/>
            <person name="Zdobnov E.M."/>
            <person name="Muzny D."/>
            <person name="Gibbs R.A."/>
            <person name="Weinstock G.M."/>
            <person name="Attaway T."/>
            <person name="Bell S."/>
            <person name="Buhay C.J."/>
            <person name="Chandrabose M.N."/>
            <person name="Chavez D."/>
            <person name="Clerk-Blankenburg K.P."/>
            <person name="Cree A."/>
            <person name="Dao M."/>
            <person name="Davis C."/>
            <person name="Chacko J."/>
            <person name="Dinh H."/>
            <person name="Dugan-Rocha S."/>
            <person name="Fowler G."/>
            <person name="Garner T.T."/>
            <person name="Garnes J."/>
            <person name="Gnirke A."/>
            <person name="Hawes A."/>
            <person name="Hernandez J."/>
            <person name="Hines S."/>
            <person name="Holder M."/>
            <person name="Hume J."/>
            <person name="Jhangiani S.N."/>
            <person name="Joshi V."/>
            <person name="Khan Z.M."/>
            <person name="Jackson L."/>
            <person name="Kovar C."/>
            <person name="Kowis A."/>
            <person name="Lee S."/>
            <person name="Lewis L.R."/>
            <person name="Margolis J."/>
            <person name="Morgan M."/>
            <person name="Nazareth L.V."/>
            <person name="Nguyen N."/>
            <person name="Okwuonu G."/>
            <person name="Parker D."/>
            <person name="Richards S."/>
            <person name="Ruiz S.J."/>
            <person name="Santibanez J."/>
            <person name="Savard J."/>
            <person name="Scherer S.E."/>
            <person name="Schneider B."/>
            <person name="Sodergren E."/>
            <person name="Tautz D."/>
            <person name="Vattahil S."/>
            <person name="Villasana D."/>
            <person name="White C.S."/>
            <person name="Wright R."/>
            <person name="Park Y."/>
            <person name="Beeman R.W."/>
            <person name="Lord J."/>
            <person name="Oppert B."/>
            <person name="Lorenzen M."/>
            <person name="Brown S."/>
            <person name="Wang L."/>
            <person name="Savard J."/>
            <person name="Tautz D."/>
            <person name="Richards S."/>
            <person name="Weinstock G."/>
            <person name="Gibbs R.A."/>
            <person name="Liu Y."/>
            <person name="Worley K."/>
            <person name="Weinstock G."/>
            <person name="Elsik C.G."/>
            <person name="Reese J.T."/>
            <person name="Elhaik E."/>
            <person name="Landan G."/>
            <person name="Graur D."/>
            <person name="Arensburger P."/>
            <person name="Atkinson P."/>
            <person name="Beeman R.W."/>
            <person name="Beidler J."/>
            <person name="Brown S.J."/>
            <person name="Demuth J.P."/>
            <person name="Drury D.W."/>
            <person name="Du Y.Z."/>
            <person name="Fujiwara H."/>
            <person name="Lorenzen M."/>
            <person name="Maselli V."/>
            <person name="Osanai M."/>
            <person name="Park Y."/>
            <person name="Robertson H.M."/>
            <person name="Tu Z."/>
            <person name="Wang J.J."/>
            <person name="Wang S."/>
            <person name="Richards S."/>
            <person name="Song H."/>
            <person name="Zhang L."/>
            <person name="Sodergren E."/>
            <person name="Werner D."/>
            <person name="Stanke M."/>
            <person name="Morgenstern B."/>
            <person name="Solovyev V."/>
            <person name="Kosarev P."/>
            <person name="Brown G."/>
            <person name="Chen H.C."/>
            <person name="Ermolaeva O."/>
            <person name="Hlavina W."/>
            <person name="Kapustin Y."/>
            <person name="Kiryutin B."/>
            <person name="Kitts P."/>
            <person name="Maglott D."/>
            <person name="Pruitt K."/>
            <person name="Sapojnikov V."/>
            <person name="Souvorov A."/>
            <person name="Mackey A.J."/>
            <person name="Waterhouse R.M."/>
            <person name="Wyder S."/>
            <person name="Zdobnov E.M."/>
            <person name="Zdobnov E.M."/>
            <person name="Wyder S."/>
            <person name="Kriventseva E.V."/>
            <person name="Kadowaki T."/>
            <person name="Bork P."/>
            <person name="Aranda M."/>
            <person name="Bao R."/>
            <person name="Beermann A."/>
            <person name="Berns N."/>
            <person name="Bolognesi R."/>
            <person name="Bonneton F."/>
            <person name="Bopp D."/>
            <person name="Brown S.J."/>
            <person name="Bucher G."/>
            <person name="Butts T."/>
            <person name="Chaumot A."/>
            <person name="Denell R.E."/>
            <person name="Ferrier D.E."/>
            <person name="Friedrich M."/>
            <person name="Gordon C.M."/>
            <person name="Jindra M."/>
            <person name="Klingler M."/>
            <person name="Lan Q."/>
            <person name="Lattorff H.M."/>
            <person name="Laudet V."/>
            <person name="von Levetsow C."/>
            <person name="Liu Z."/>
            <person name="Lutz R."/>
            <person name="Lynch J.A."/>
            <person name="da Fonseca R.N."/>
            <person name="Posnien N."/>
            <person name="Reuter R."/>
            <person name="Roth S."/>
            <person name="Savard J."/>
            <person name="Schinko J.B."/>
            <person name="Schmitt C."/>
            <person name="Schoppmeier M."/>
            <person name="Schroder R."/>
            <person name="Shippy T.D."/>
            <person name="Simonnet F."/>
            <person name="Marques-Souza H."/>
            <person name="Tautz D."/>
            <person name="Tomoyasu Y."/>
            <person name="Trauner J."/>
            <person name="Van der Zee M."/>
            <person name="Vervoort M."/>
            <person name="Wittkopp N."/>
            <person name="Wimmer E.A."/>
            <person name="Yang X."/>
            <person name="Jones A.K."/>
            <person name="Sattelle D.B."/>
            <person name="Ebert P.R."/>
            <person name="Nelson D."/>
            <person name="Scott J.G."/>
            <person name="Beeman R.W."/>
            <person name="Muthukrishnan S."/>
            <person name="Kramer K.J."/>
            <person name="Arakane Y."/>
            <person name="Beeman R.W."/>
            <person name="Zhu Q."/>
            <person name="Hogenkamp D."/>
            <person name="Dixit R."/>
            <person name="Oppert B."/>
            <person name="Jiang H."/>
            <person name="Zou Z."/>
            <person name="Marshall J."/>
            <person name="Elpidina E."/>
            <person name="Vinokurov K."/>
            <person name="Oppert C."/>
            <person name="Zou Z."/>
            <person name="Evans J."/>
            <person name="Lu Z."/>
            <person name="Zhao P."/>
            <person name="Sumathipala N."/>
            <person name="Altincicek B."/>
            <person name="Vilcinskas A."/>
            <person name="Williams M."/>
            <person name="Hultmark D."/>
            <person name="Hetru C."/>
            <person name="Jiang H."/>
            <person name="Grimmelikhuijzen C.J."/>
            <person name="Hauser F."/>
            <person name="Cazzamali G."/>
            <person name="Williamson M."/>
            <person name="Park Y."/>
            <person name="Li B."/>
            <person name="Tanaka Y."/>
            <person name="Predel R."/>
            <person name="Neupert S."/>
            <person name="Schachtner J."/>
            <person name="Verleyen P."/>
            <person name="Raible F."/>
            <person name="Bork P."/>
            <person name="Friedrich M."/>
            <person name="Walden K.K."/>
            <person name="Robertson H.M."/>
            <person name="Angeli S."/>
            <person name="Foret S."/>
            <person name="Bucher G."/>
            <person name="Schuetz S."/>
            <person name="Maleszka R."/>
            <person name="Wimmer E.A."/>
            <person name="Beeman R.W."/>
            <person name="Lorenzen M."/>
            <person name="Tomoyasu Y."/>
            <person name="Miller S.C."/>
            <person name="Grossmann D."/>
            <person name="Bucher G."/>
        </authorList>
    </citation>
    <scope>NUCLEOTIDE SEQUENCE [LARGE SCALE GENOMIC DNA]</scope>
    <source>
        <strain evidence="2 3">Georgia GA2</strain>
    </source>
</reference>
<feature type="compositionally biased region" description="Basic and acidic residues" evidence="1">
    <location>
        <begin position="184"/>
        <end position="193"/>
    </location>
</feature>
<feature type="region of interest" description="Disordered" evidence="1">
    <location>
        <begin position="169"/>
        <end position="193"/>
    </location>
</feature>
<protein>
    <submittedName>
        <fullName evidence="2">Uncharacterized protein</fullName>
    </submittedName>
</protein>
<feature type="region of interest" description="Disordered" evidence="1">
    <location>
        <begin position="124"/>
        <end position="146"/>
    </location>
</feature>
<name>D6W9K3_TRICA</name>
<accession>D6W9K3</accession>
<reference evidence="2 3" key="2">
    <citation type="journal article" date="2010" name="Nucleic Acids Res.">
        <title>BeetleBase in 2010: revisions to provide comprehensive genomic information for Tribolium castaneum.</title>
        <authorList>
            <person name="Kim H.S."/>
            <person name="Murphy T."/>
            <person name="Xia J."/>
            <person name="Caragea D."/>
            <person name="Park Y."/>
            <person name="Beeman R.W."/>
            <person name="Lorenzen M.D."/>
            <person name="Butcher S."/>
            <person name="Manak J.R."/>
            <person name="Brown S.J."/>
        </authorList>
    </citation>
    <scope>GENOME REANNOTATION</scope>
    <source>
        <strain evidence="2 3">Georgia GA2</strain>
    </source>
</reference>
<dbReference type="Proteomes" id="UP000007266">
    <property type="component" value="Linkage group 2"/>
</dbReference>
<evidence type="ECO:0000313" key="2">
    <source>
        <dbReference type="EMBL" id="EEZ98139.1"/>
    </source>
</evidence>
<keyword evidence="3" id="KW-1185">Reference proteome</keyword>
<dbReference type="EMBL" id="KQ971312">
    <property type="protein sequence ID" value="EEZ98139.1"/>
    <property type="molecule type" value="Genomic_DNA"/>
</dbReference>
<organism evidence="2 3">
    <name type="scientific">Tribolium castaneum</name>
    <name type="common">Red flour beetle</name>
    <dbReference type="NCBI Taxonomy" id="7070"/>
    <lineage>
        <taxon>Eukaryota</taxon>
        <taxon>Metazoa</taxon>
        <taxon>Ecdysozoa</taxon>
        <taxon>Arthropoda</taxon>
        <taxon>Hexapoda</taxon>
        <taxon>Insecta</taxon>
        <taxon>Pterygota</taxon>
        <taxon>Neoptera</taxon>
        <taxon>Endopterygota</taxon>
        <taxon>Coleoptera</taxon>
        <taxon>Polyphaga</taxon>
        <taxon>Cucujiformia</taxon>
        <taxon>Tenebrionidae</taxon>
        <taxon>Tenebrionidae incertae sedis</taxon>
        <taxon>Tribolium</taxon>
    </lineage>
</organism>
<dbReference type="AlphaFoldDB" id="D6W9K3"/>
<gene>
    <name evidence="2" type="primary">GLEAN_00564</name>
    <name evidence="2" type="ORF">TcasGA2_TC000564</name>
</gene>
<proteinExistence type="predicted"/>
<evidence type="ECO:0000256" key="1">
    <source>
        <dbReference type="SAM" id="MobiDB-lite"/>
    </source>
</evidence>